<protein>
    <submittedName>
        <fullName evidence="7">Cpap3-d2</fullName>
    </submittedName>
</protein>
<evidence type="ECO:0000313" key="8">
    <source>
        <dbReference type="Proteomes" id="UP001235939"/>
    </source>
</evidence>
<dbReference type="Pfam" id="PF01607">
    <property type="entry name" value="CBM_14"/>
    <property type="match status" value="4"/>
</dbReference>
<organism evidence="7 8">
    <name type="scientific">Cordylochernes scorpioides</name>
    <dbReference type="NCBI Taxonomy" id="51811"/>
    <lineage>
        <taxon>Eukaryota</taxon>
        <taxon>Metazoa</taxon>
        <taxon>Ecdysozoa</taxon>
        <taxon>Arthropoda</taxon>
        <taxon>Chelicerata</taxon>
        <taxon>Arachnida</taxon>
        <taxon>Pseudoscorpiones</taxon>
        <taxon>Cheliferoidea</taxon>
        <taxon>Chernetidae</taxon>
        <taxon>Cordylochernes</taxon>
    </lineage>
</organism>
<dbReference type="Proteomes" id="UP001235939">
    <property type="component" value="Chromosome 07"/>
</dbReference>
<keyword evidence="4" id="KW-1015">Disulfide bond</keyword>
<keyword evidence="1" id="KW-0147">Chitin-binding</keyword>
<reference evidence="7 8" key="1">
    <citation type="submission" date="2022-01" db="EMBL/GenBank/DDBJ databases">
        <title>A chromosomal length assembly of Cordylochernes scorpioides.</title>
        <authorList>
            <person name="Zeh D."/>
            <person name="Zeh J."/>
        </authorList>
    </citation>
    <scope>NUCLEOTIDE SEQUENCE [LARGE SCALE GENOMIC DNA]</scope>
    <source>
        <strain evidence="7">IN4F17</strain>
        <tissue evidence="7">Whole Body</tissue>
    </source>
</reference>
<evidence type="ECO:0000256" key="4">
    <source>
        <dbReference type="ARBA" id="ARBA00023157"/>
    </source>
</evidence>
<evidence type="ECO:0000313" key="7">
    <source>
        <dbReference type="EMBL" id="UYV70524.1"/>
    </source>
</evidence>
<gene>
    <name evidence="7" type="ORF">LAZ67_7003415</name>
</gene>
<evidence type="ECO:0000256" key="3">
    <source>
        <dbReference type="ARBA" id="ARBA00022737"/>
    </source>
</evidence>
<dbReference type="SUPFAM" id="SSF57625">
    <property type="entry name" value="Invertebrate chitin-binding proteins"/>
    <property type="match status" value="4"/>
</dbReference>
<dbReference type="InterPro" id="IPR051940">
    <property type="entry name" value="Chitin_bind-dev_reg"/>
</dbReference>
<feature type="domain" description="Chitin-binding type-2" evidence="6">
    <location>
        <begin position="267"/>
        <end position="325"/>
    </location>
</feature>
<feature type="domain" description="Chitin-binding type-2" evidence="6">
    <location>
        <begin position="196"/>
        <end position="251"/>
    </location>
</feature>
<dbReference type="EMBL" id="CP092869">
    <property type="protein sequence ID" value="UYV70524.1"/>
    <property type="molecule type" value="Genomic_DNA"/>
</dbReference>
<keyword evidence="3" id="KW-0677">Repeat</keyword>
<evidence type="ECO:0000259" key="6">
    <source>
        <dbReference type="PROSITE" id="PS50940"/>
    </source>
</evidence>
<evidence type="ECO:0000256" key="2">
    <source>
        <dbReference type="ARBA" id="ARBA00022729"/>
    </source>
</evidence>
<dbReference type="PANTHER" id="PTHR23301">
    <property type="entry name" value="CHITIN BINDING PERITROPHIN-A"/>
    <property type="match status" value="1"/>
</dbReference>
<keyword evidence="8" id="KW-1185">Reference proteome</keyword>
<keyword evidence="2" id="KW-0732">Signal</keyword>
<dbReference type="PANTHER" id="PTHR23301:SF0">
    <property type="entry name" value="CHITIN-BINDING TYPE-2 DOMAIN-CONTAINING PROTEIN-RELATED"/>
    <property type="match status" value="1"/>
</dbReference>
<evidence type="ECO:0000256" key="5">
    <source>
        <dbReference type="ARBA" id="ARBA00023180"/>
    </source>
</evidence>
<evidence type="ECO:0000256" key="1">
    <source>
        <dbReference type="ARBA" id="ARBA00022669"/>
    </source>
</evidence>
<proteinExistence type="predicted"/>
<dbReference type="PROSITE" id="PS50940">
    <property type="entry name" value="CHIT_BIND_II"/>
    <property type="match status" value="4"/>
</dbReference>
<feature type="domain" description="Chitin-binding type-2" evidence="6">
    <location>
        <begin position="126"/>
        <end position="171"/>
    </location>
</feature>
<dbReference type="InterPro" id="IPR036508">
    <property type="entry name" value="Chitin-bd_dom_sf"/>
</dbReference>
<feature type="domain" description="Chitin-binding type-2" evidence="6">
    <location>
        <begin position="48"/>
        <end position="103"/>
    </location>
</feature>
<accession>A0ABY6KPN6</accession>
<keyword evidence="5" id="KW-0325">Glycoprotein</keyword>
<dbReference type="InterPro" id="IPR002557">
    <property type="entry name" value="Chitin-bd_dom"/>
</dbReference>
<sequence length="333" mass="36842">MPCPWSRSDQSMHLDHNTGILRCLVRMEVFFWIDICHIEDYSGKETLPAECHGREGYVADTKNCSCYFHCEAGLSLHSCCRSGLHFNPRTSTCDWPWRTDCHGTPGNSSLGIPQLGVQCPPCNCRIPHQNQCHQFYQCLNDQAFLMECPPGLAFNPTTMSCDYIHLAGCQPGECRGKTDFWSIFTYITMASVHLDGGCCPEANGDFPVEGHCDQFYQCRSGTALRRTCPEGLHFNPLARTCDWPATAGCDGLQYSAVSKPRPTPVPGKPCGAPYGDFNVYPDGFHCERFRSCQSGREVQDACSSGLLFSPALLACDLPARTSCLPLGTYLTSQ</sequence>
<dbReference type="Gene3D" id="2.170.140.10">
    <property type="entry name" value="Chitin binding domain"/>
    <property type="match status" value="4"/>
</dbReference>
<name>A0ABY6KPN6_9ARAC</name>
<dbReference type="SMART" id="SM00494">
    <property type="entry name" value="ChtBD2"/>
    <property type="match status" value="4"/>
</dbReference>